<dbReference type="FunFam" id="1.10.418.10:FF:000006">
    <property type="entry name" value="Filamin-B isoform A"/>
    <property type="match status" value="1"/>
</dbReference>
<dbReference type="Pfam" id="PF00630">
    <property type="entry name" value="Filamin"/>
    <property type="match status" value="14"/>
</dbReference>
<dbReference type="PANTHER" id="PTHR38537:SF7">
    <property type="entry name" value="FILAMIN-B"/>
    <property type="match status" value="1"/>
</dbReference>
<keyword evidence="5" id="KW-0472">Membrane</keyword>
<feature type="repeat" description="Filamin" evidence="4">
    <location>
        <begin position="255"/>
        <end position="351"/>
    </location>
</feature>
<feature type="transmembrane region" description="Helical" evidence="5">
    <location>
        <begin position="836"/>
        <end position="855"/>
    </location>
</feature>
<dbReference type="GO" id="GO:0030036">
    <property type="term" value="P:actin cytoskeleton organization"/>
    <property type="evidence" value="ECO:0007669"/>
    <property type="project" value="InterPro"/>
</dbReference>
<feature type="repeat" description="Filamin" evidence="4">
    <location>
        <begin position="1431"/>
        <end position="1523"/>
    </location>
</feature>
<feature type="repeat" description="Filamin" evidence="4">
    <location>
        <begin position="958"/>
        <end position="1070"/>
    </location>
</feature>
<dbReference type="Gene3D" id="1.10.418.10">
    <property type="entry name" value="Calponin-like domain"/>
    <property type="match status" value="2"/>
</dbReference>
<proteinExistence type="inferred from homology"/>
<dbReference type="InterPro" id="IPR001589">
    <property type="entry name" value="Actinin_actin-bd_CS"/>
</dbReference>
<dbReference type="FunFam" id="2.60.40.10:FF:000001">
    <property type="entry name" value="Filamin-C isoform b"/>
    <property type="match status" value="1"/>
</dbReference>
<dbReference type="GO" id="GO:0051015">
    <property type="term" value="F:actin filament binding"/>
    <property type="evidence" value="ECO:0007669"/>
    <property type="project" value="InterPro"/>
</dbReference>
<dbReference type="SMART" id="SM00033">
    <property type="entry name" value="CH"/>
    <property type="match status" value="2"/>
</dbReference>
<dbReference type="InterPro" id="IPR014756">
    <property type="entry name" value="Ig_E-set"/>
</dbReference>
<dbReference type="InterPro" id="IPR001298">
    <property type="entry name" value="Filamin/ABP280_rpt"/>
</dbReference>
<evidence type="ECO:0000256" key="4">
    <source>
        <dbReference type="PROSITE-ProRule" id="PRU00087"/>
    </source>
</evidence>
<feature type="repeat" description="Filamin" evidence="4">
    <location>
        <begin position="1339"/>
        <end position="1428"/>
    </location>
</feature>
<keyword evidence="5" id="KW-0812">Transmembrane</keyword>
<feature type="domain" description="Calponin-homology (CH)" evidence="6">
    <location>
        <begin position="18"/>
        <end position="124"/>
    </location>
</feature>
<feature type="repeat" description="Filamin" evidence="4">
    <location>
        <begin position="1521"/>
        <end position="1619"/>
    </location>
</feature>
<evidence type="ECO:0000256" key="2">
    <source>
        <dbReference type="ARBA" id="ARBA00022737"/>
    </source>
</evidence>
<dbReference type="InterPro" id="IPR044801">
    <property type="entry name" value="Filamin"/>
</dbReference>
<feature type="repeat" description="Filamin" evidence="4">
    <location>
        <begin position="448"/>
        <end position="544"/>
    </location>
</feature>
<feature type="domain" description="Calponin-homology (CH)" evidence="6">
    <location>
        <begin position="141"/>
        <end position="244"/>
    </location>
</feature>
<reference evidence="7" key="1">
    <citation type="submission" date="2025-08" db="UniProtKB">
        <authorList>
            <consortium name="Ensembl"/>
        </authorList>
    </citation>
    <scope>IDENTIFICATION</scope>
</reference>
<dbReference type="GO" id="GO:0007399">
    <property type="term" value="P:nervous system development"/>
    <property type="evidence" value="ECO:0007669"/>
    <property type="project" value="UniProtKB-ARBA"/>
</dbReference>
<feature type="repeat" description="Filamin" evidence="4">
    <location>
        <begin position="866"/>
        <end position="958"/>
    </location>
</feature>
<feature type="repeat" description="Filamin" evidence="4">
    <location>
        <begin position="1622"/>
        <end position="1714"/>
    </location>
</feature>
<feature type="repeat" description="Filamin" evidence="4">
    <location>
        <begin position="1796"/>
        <end position="1890"/>
    </location>
</feature>
<dbReference type="SUPFAM" id="SSF47576">
    <property type="entry name" value="Calponin-homology domain, CH-domain"/>
    <property type="match status" value="1"/>
</dbReference>
<evidence type="ECO:0000313" key="7">
    <source>
        <dbReference type="Ensembl" id="ENSAMXP00005043365.1"/>
    </source>
</evidence>
<evidence type="ECO:0000256" key="3">
    <source>
        <dbReference type="ARBA" id="ARBA00023203"/>
    </source>
</evidence>
<dbReference type="FunFam" id="1.10.418.10:FF:000008">
    <property type="entry name" value="Filamin-B isoform C"/>
    <property type="match status" value="1"/>
</dbReference>
<dbReference type="FunFam" id="2.60.40.10:FF:000096">
    <property type="entry name" value="filamin-C isoform X2"/>
    <property type="match status" value="1"/>
</dbReference>
<feature type="repeat" description="Filamin" evidence="4">
    <location>
        <begin position="704"/>
        <end position="798"/>
    </location>
</feature>
<feature type="repeat" description="Filamin" evidence="4">
    <location>
        <begin position="1250"/>
        <end position="1342"/>
    </location>
</feature>
<dbReference type="PROSITE" id="PS00020">
    <property type="entry name" value="ACTININ_2"/>
    <property type="match status" value="1"/>
</dbReference>
<name>A0A8B9KYG2_ASTMX</name>
<feature type="repeat" description="Filamin" evidence="4">
    <location>
        <begin position="1200"/>
        <end position="1238"/>
    </location>
</feature>
<feature type="transmembrane region" description="Helical" evidence="5">
    <location>
        <begin position="545"/>
        <end position="578"/>
    </location>
</feature>
<dbReference type="InterPro" id="IPR036872">
    <property type="entry name" value="CH_dom_sf"/>
</dbReference>
<feature type="repeat" description="Filamin" evidence="4">
    <location>
        <begin position="352"/>
        <end position="444"/>
    </location>
</feature>
<keyword evidence="3" id="KW-0009">Actin-binding</keyword>
<feature type="repeat" description="Filamin" evidence="4">
    <location>
        <begin position="1072"/>
        <end position="1151"/>
    </location>
</feature>
<dbReference type="Pfam" id="PF00307">
    <property type="entry name" value="CH"/>
    <property type="match status" value="2"/>
</dbReference>
<evidence type="ECO:0000256" key="5">
    <source>
        <dbReference type="SAM" id="Phobius"/>
    </source>
</evidence>
<dbReference type="SUPFAM" id="SSF81296">
    <property type="entry name" value="E set domains"/>
    <property type="match status" value="14"/>
</dbReference>
<accession>A0A8B9KYG2</accession>
<organism evidence="7 8">
    <name type="scientific">Astyanax mexicanus</name>
    <name type="common">Blind cave fish</name>
    <name type="synonym">Astyanax fasciatus mexicanus</name>
    <dbReference type="NCBI Taxonomy" id="7994"/>
    <lineage>
        <taxon>Eukaryota</taxon>
        <taxon>Metazoa</taxon>
        <taxon>Chordata</taxon>
        <taxon>Craniata</taxon>
        <taxon>Vertebrata</taxon>
        <taxon>Euteleostomi</taxon>
        <taxon>Actinopterygii</taxon>
        <taxon>Neopterygii</taxon>
        <taxon>Teleostei</taxon>
        <taxon>Ostariophysi</taxon>
        <taxon>Characiformes</taxon>
        <taxon>Characoidei</taxon>
        <taxon>Acestrorhamphidae</taxon>
        <taxon>Acestrorhamphinae</taxon>
        <taxon>Astyanax</taxon>
    </lineage>
</organism>
<sequence length="1891" mass="204955">DSVTAAQINLSDDAPWKKIQKNTFTRWCNEHLRCMDKQINDLRFDLSDGLNLICLLEVLSHKRMFRKYHARPTLRQLKLDNVSVALEFLDHEKIKLVSIDSKAIVDGNLKLILGLVWTLILHYSISIPVWEDDASDTVTKLTPEMRLLGWIQSKVPELPINNFSQDWQDGKALGALVDGLAPGLCPDWESWDTVQRVTNTREAMQQADDWLGVPQVIAPEEILDPGVDEQSVMTYLSLFPKARLKPGIFTMFVLISVPKPKACRATGRGLQARGLRVDQVADFKVDTHKAGPGNLAVHIIGPTGNEVAVKQREALEGISSFEYMPGDEGDYTVDITWANQHIPKSPFKVHVGPKAGPQKIRAWGPGLEGGTVGMAASFLVEATGAESGMLGFAIEGLSQAKIECDDQNDGSCFVRFWPSEAGEYAVHVMCDDEEIEDSPFMACVAPKKRGFRPAKVKVYGPGVSPTKVLVNHKTEFTVDATQAGEGLLRICIQTVDGSCVKVDVICEEDGIYNCSYTPTAICKHTIVVSWGGVSVPGSPFTVSIMLIYVSIIIIIMLIYICDVHVTEVLCVCVFVWLWCADEEMETDHDIKANVRDGSVSRLDINVVSPLDIPTDAAKVKAYGPGLQGVLLGQQAEFTIDTREAGSGRLTVIIEGPCRVTLHCVDNEDGTCVVFYLPIEHGEYLIRIYFDNSHIPGSPFHPVVQLPLDPSKVVVSGAGLTEGKVGEPCVVNIDCVMAGSGDLSVQAVSDKGVIAETKVLENEDGSYTVVYVPLTAGVYTLLLKYGGKVVPNVPAADVVDPAVYKSHVKFTGQGEAITSVTQSAGKIDVKLNVRDSIFFNCQLFYWVILTVLFTVACNVSGDPVNAEGNHDPSKVLADGLGLFQGLTGHPNKVYINTREAGNGSLGIMMEGPSESKVSCKENKDGSYTMEYTPSVAGSYDVNITYGGKSIPGSPFKSTVKDVSGTSAEISGEGLQEGICTQRSQTFTIDTSKAGKLPESVSVITPHGKSLLSVDNSKIFFFFLCTTELLDIKDNGDGTYAVNFSPSMEGPHSLMVKYAGDDSYTSPFSFQVLSKSGISGPGLDRNFCPRTPQKFTIDESSTGEVPESVAIVRPDGSIELGEVSDNGDGTYSVVYSPTTDGPHSLLVKYTEEDQDSWCLTWCCSQAYVKVKSQVRVWHRFTDSYTKRGLLFQLMFPMSSSGEVIMPSGMTTLLDVTENGDGTMRLKFDPTEEGLHQILIKSSAAEFSLQYYANSSMNSCMKAHGPGLVYGVAHDPAAFTIYHEDTKIGDLDITIEGTSEAKVCCSDNKDGTCTVTYLPTQPGDYKIQVRHNDTHIAGSPFKARIADGSLRKSQVKLGTAVDFALDVTEEDISLLTASISSPTGQTVPCALKRQPDNHIGISFIPREVGEHLVSIKKDGEHLSSSPIPVCISQSEIGDATKVKVFGLGLHSGRTNHTSEFVVDTWEAGYGGLTVAIEGPANVVVHTEELENGACKISYCPTKPGTYKVSIRFSDEHIPGSPFLAEVTDGGLMKNSITHYQKPPTVASIGEECSIKVKIPGANPETMSAQVSAPSGTAEEAMVAATDRDAYIVSFVPEETGVHAVSVKNNGQETEGSPLQYTVGPLGEGGADKVQTWGQGLHRVQARIPADFNIWAREAGEGSMCVSVEGPGHTELYLDDHEDGSFTVSYIAQQAGDYEVSVMFDEQHISSSPFVVSVSAHSHSAQNSPEGWAKYDSKGMNNNFLPHDVWRASVIIFFFMLKMLPYIEQDFLSAGYKPMNNGCTESSDLNSTCNSGAESGVLSDAPEITSHGPGLSEATVGQKNTFYVDCSKAGKNMLFVGMLGPTVPCERVTVRHLGKNQYTVNYTVKERGKYILAVKWGEEHIPGSPFHIDVL</sequence>
<dbReference type="FunFam" id="2.60.40.10:FF:000140">
    <property type="entry name" value="FiLamiN (Actin binding protein) homolog"/>
    <property type="match status" value="1"/>
</dbReference>
<feature type="repeat" description="Filamin" evidence="4">
    <location>
        <begin position="611"/>
        <end position="703"/>
    </location>
</feature>
<dbReference type="SMART" id="SM00557">
    <property type="entry name" value="IG_FLMN"/>
    <property type="match status" value="14"/>
</dbReference>
<dbReference type="PROSITE" id="PS50021">
    <property type="entry name" value="CH"/>
    <property type="match status" value="2"/>
</dbReference>
<dbReference type="InterPro" id="IPR001715">
    <property type="entry name" value="CH_dom"/>
</dbReference>
<dbReference type="PANTHER" id="PTHR38537">
    <property type="entry name" value="JITTERBUG, ISOFORM N"/>
    <property type="match status" value="1"/>
</dbReference>
<dbReference type="Gene3D" id="2.60.40.10">
    <property type="entry name" value="Immunoglobulins"/>
    <property type="match status" value="16"/>
</dbReference>
<dbReference type="InterPro" id="IPR017868">
    <property type="entry name" value="Filamin/ABP280_repeat-like"/>
</dbReference>
<dbReference type="InterPro" id="IPR013783">
    <property type="entry name" value="Ig-like_fold"/>
</dbReference>
<evidence type="ECO:0000259" key="6">
    <source>
        <dbReference type="PROSITE" id="PS50021"/>
    </source>
</evidence>
<keyword evidence="5" id="KW-1133">Transmembrane helix</keyword>
<dbReference type="PROSITE" id="PS00019">
    <property type="entry name" value="ACTININ_1"/>
    <property type="match status" value="1"/>
</dbReference>
<evidence type="ECO:0000313" key="8">
    <source>
        <dbReference type="Proteomes" id="UP000694621"/>
    </source>
</evidence>
<dbReference type="PROSITE" id="PS50194">
    <property type="entry name" value="FILAMIN_REPEAT"/>
    <property type="match status" value="15"/>
</dbReference>
<comment type="similarity">
    <text evidence="1">Belongs to the filamin family.</text>
</comment>
<keyword evidence="2" id="KW-0677">Repeat</keyword>
<dbReference type="Proteomes" id="UP000694621">
    <property type="component" value="Unplaced"/>
</dbReference>
<protein>
    <submittedName>
        <fullName evidence="7">Filamin B, beta (actin binding protein 278)</fullName>
    </submittedName>
</protein>
<evidence type="ECO:0000256" key="1">
    <source>
        <dbReference type="ARBA" id="ARBA00009238"/>
    </source>
</evidence>
<dbReference type="Ensembl" id="ENSAMXT00005047142.1">
    <property type="protein sequence ID" value="ENSAMXP00005043365.1"/>
    <property type="gene ID" value="ENSAMXG00005019798.1"/>
</dbReference>